<dbReference type="GeneID" id="102810013"/>
<dbReference type="Gene3D" id="3.40.50.1820">
    <property type="entry name" value="alpha/beta hydrolase"/>
    <property type="match status" value="1"/>
</dbReference>
<dbReference type="InterPro" id="IPR016715">
    <property type="entry name" value="PAF_acetylhydro_eukaryote"/>
</dbReference>
<evidence type="ECO:0000256" key="3">
    <source>
        <dbReference type="ARBA" id="ARBA00022963"/>
    </source>
</evidence>
<keyword evidence="2 5" id="KW-0378">Hydrolase</keyword>
<evidence type="ECO:0000256" key="1">
    <source>
        <dbReference type="ARBA" id="ARBA00013201"/>
    </source>
</evidence>
<dbReference type="PIRSF" id="PIRSF018169">
    <property type="entry name" value="PAF_acetylhydrolase"/>
    <property type="match status" value="1"/>
</dbReference>
<name>A0ABM0M7G1_SACKO</name>
<dbReference type="EC" id="3.1.1.47" evidence="1 5"/>
<reference evidence="7" key="1">
    <citation type="submission" date="2025-08" db="UniProtKB">
        <authorList>
            <consortium name="RefSeq"/>
        </authorList>
    </citation>
    <scope>IDENTIFICATION</scope>
    <source>
        <tissue evidence="7">Testes</tissue>
    </source>
</reference>
<organism evidence="6 7">
    <name type="scientific">Saccoglossus kowalevskii</name>
    <name type="common">Acorn worm</name>
    <dbReference type="NCBI Taxonomy" id="10224"/>
    <lineage>
        <taxon>Eukaryota</taxon>
        <taxon>Metazoa</taxon>
        <taxon>Hemichordata</taxon>
        <taxon>Enteropneusta</taxon>
        <taxon>Harrimaniidae</taxon>
        <taxon>Saccoglossus</taxon>
    </lineage>
</organism>
<comment type="catalytic activity">
    <reaction evidence="5">
        <text>a 1-O-alkyl-2-acetyl-sn-glycero-3-phosphocholine + H2O = a 1-O-alkyl-sn-glycero-3-phosphocholine + acetate + H(+)</text>
        <dbReference type="Rhea" id="RHEA:17777"/>
        <dbReference type="ChEBI" id="CHEBI:15377"/>
        <dbReference type="ChEBI" id="CHEBI:15378"/>
        <dbReference type="ChEBI" id="CHEBI:30089"/>
        <dbReference type="ChEBI" id="CHEBI:30909"/>
        <dbReference type="ChEBI" id="CHEBI:36707"/>
        <dbReference type="EC" id="3.1.1.47"/>
    </reaction>
</comment>
<dbReference type="PANTHER" id="PTHR10272:SF0">
    <property type="entry name" value="PLATELET-ACTIVATING FACTOR ACETYLHYDROLASE"/>
    <property type="match status" value="1"/>
</dbReference>
<evidence type="ECO:0000313" key="6">
    <source>
        <dbReference type="Proteomes" id="UP000694865"/>
    </source>
</evidence>
<dbReference type="InterPro" id="IPR029058">
    <property type="entry name" value="AB_hydrolase_fold"/>
</dbReference>
<evidence type="ECO:0000256" key="5">
    <source>
        <dbReference type="PIRNR" id="PIRNR018169"/>
    </source>
</evidence>
<dbReference type="PANTHER" id="PTHR10272">
    <property type="entry name" value="PLATELET-ACTIVATING FACTOR ACETYLHYDROLASE"/>
    <property type="match status" value="1"/>
</dbReference>
<keyword evidence="4 5" id="KW-0443">Lipid metabolism</keyword>
<sequence>MLPPGSGQYDVGCMDVMTGLDVTEWSFFRLFYPSSIKGTSADETKGVPWFPRKQYRDAIVKQLKQGYPEVNEKDKQVLLSNMDSATVPVHWNGPLLSNGNLFPSVIYSHGLSSSRFQYNTLCMDLASHGYIVAIVEHRDNSACTTYCLRPSDEDKMTLKEEFVTFILSLPSREEYALRNSQVKQRAKECTRTLDLLHKMNKGQLIQNQMDIHCNFSQFKGRLDTDNVSVIGHSFGGTTAIQSLYQDKRFRCCIALDSWMFPLDIRTISHDIHQPILFINDERFQWTGNIVRMNRILSDKTGGERRLITIMGTDHDNQTDFPFLLDYWRKQNRLDPHVAMATQNNAIIAFISKHTGMVYNKSLDRIFEGDYPNVIKGTNVKLHKNPNSKL</sequence>
<accession>A0ABM0M7G1</accession>
<gene>
    <name evidence="7" type="primary">LOC102810013</name>
</gene>
<proteinExistence type="predicted"/>
<dbReference type="SUPFAM" id="SSF53474">
    <property type="entry name" value="alpha/beta-Hydrolases"/>
    <property type="match status" value="1"/>
</dbReference>
<keyword evidence="3 5" id="KW-0442">Lipid degradation</keyword>
<evidence type="ECO:0000313" key="7">
    <source>
        <dbReference type="RefSeq" id="XP_006815952.1"/>
    </source>
</evidence>
<keyword evidence="6" id="KW-1185">Reference proteome</keyword>
<evidence type="ECO:0000256" key="2">
    <source>
        <dbReference type="ARBA" id="ARBA00022801"/>
    </source>
</evidence>
<dbReference type="Proteomes" id="UP000694865">
    <property type="component" value="Unplaced"/>
</dbReference>
<dbReference type="Pfam" id="PF03403">
    <property type="entry name" value="PAF-AH_p_II"/>
    <property type="match status" value="1"/>
</dbReference>
<evidence type="ECO:0000256" key="4">
    <source>
        <dbReference type="ARBA" id="ARBA00023098"/>
    </source>
</evidence>
<protein>
    <recommendedName>
        <fullName evidence="1 5">1-alkyl-2-acetylglycerophosphocholine esterase</fullName>
        <ecNumber evidence="1 5">3.1.1.47</ecNumber>
    </recommendedName>
</protein>
<dbReference type="RefSeq" id="XP_006815952.1">
    <property type="nucleotide sequence ID" value="XM_006815889.1"/>
</dbReference>